<evidence type="ECO:0000313" key="3">
    <source>
        <dbReference type="Proteomes" id="UP001529510"/>
    </source>
</evidence>
<proteinExistence type="predicted"/>
<feature type="non-terminal residue" evidence="2">
    <location>
        <position position="71"/>
    </location>
</feature>
<accession>A0ABD0QUI1</accession>
<evidence type="ECO:0000313" key="2">
    <source>
        <dbReference type="EMBL" id="KAL0189410.1"/>
    </source>
</evidence>
<feature type="non-terminal residue" evidence="2">
    <location>
        <position position="1"/>
    </location>
</feature>
<feature type="region of interest" description="Disordered" evidence="1">
    <location>
        <begin position="1"/>
        <end position="45"/>
    </location>
</feature>
<dbReference type="Proteomes" id="UP001529510">
    <property type="component" value="Unassembled WGS sequence"/>
</dbReference>
<keyword evidence="3" id="KW-1185">Reference proteome</keyword>
<feature type="compositionally biased region" description="Basic residues" evidence="1">
    <location>
        <begin position="29"/>
        <end position="45"/>
    </location>
</feature>
<gene>
    <name evidence="2" type="ORF">M9458_016509</name>
</gene>
<feature type="compositionally biased region" description="Basic and acidic residues" evidence="1">
    <location>
        <begin position="11"/>
        <end position="25"/>
    </location>
</feature>
<organism evidence="2 3">
    <name type="scientific">Cirrhinus mrigala</name>
    <name type="common">Mrigala</name>
    <dbReference type="NCBI Taxonomy" id="683832"/>
    <lineage>
        <taxon>Eukaryota</taxon>
        <taxon>Metazoa</taxon>
        <taxon>Chordata</taxon>
        <taxon>Craniata</taxon>
        <taxon>Vertebrata</taxon>
        <taxon>Euteleostomi</taxon>
        <taxon>Actinopterygii</taxon>
        <taxon>Neopterygii</taxon>
        <taxon>Teleostei</taxon>
        <taxon>Ostariophysi</taxon>
        <taxon>Cypriniformes</taxon>
        <taxon>Cyprinidae</taxon>
        <taxon>Labeoninae</taxon>
        <taxon>Labeonini</taxon>
        <taxon>Cirrhinus</taxon>
    </lineage>
</organism>
<reference evidence="2 3" key="1">
    <citation type="submission" date="2024-05" db="EMBL/GenBank/DDBJ databases">
        <title>Genome sequencing and assembly of Indian major carp, Cirrhinus mrigala (Hamilton, 1822).</title>
        <authorList>
            <person name="Mohindra V."/>
            <person name="Chowdhury L.M."/>
            <person name="Lal K."/>
            <person name="Jena J.K."/>
        </authorList>
    </citation>
    <scope>NUCLEOTIDE SEQUENCE [LARGE SCALE GENOMIC DNA]</scope>
    <source>
        <strain evidence="2">CM1030</strain>
        <tissue evidence="2">Blood</tissue>
    </source>
</reference>
<protein>
    <submittedName>
        <fullName evidence="2">Uncharacterized protein</fullName>
    </submittedName>
</protein>
<evidence type="ECO:0000256" key="1">
    <source>
        <dbReference type="SAM" id="MobiDB-lite"/>
    </source>
</evidence>
<comment type="caution">
    <text evidence="2">The sequence shown here is derived from an EMBL/GenBank/DDBJ whole genome shotgun (WGS) entry which is preliminary data.</text>
</comment>
<dbReference type="EMBL" id="JAMKFB020000007">
    <property type="protein sequence ID" value="KAL0189410.1"/>
    <property type="molecule type" value="Genomic_DNA"/>
</dbReference>
<dbReference type="AlphaFoldDB" id="A0ABD0QUI1"/>
<sequence>VGMEGKCVGKRKGDPIRTIHGRTEQNARTGRRSALHPHHQQRHGVRLPVHIQLHRLEFIRTWDHDHHTGRD</sequence>
<name>A0ABD0QUI1_CIRMR</name>